<gene>
    <name evidence="3" type="ORF">IV88_GL001176</name>
</gene>
<name>A0A0R2N8U4_9LACO</name>
<dbReference type="EMBL" id="JQCQ01000039">
    <property type="protein sequence ID" value="KRO22247.1"/>
    <property type="molecule type" value="Genomic_DNA"/>
</dbReference>
<reference evidence="3 4" key="1">
    <citation type="journal article" date="2015" name="Genome Announc.">
        <title>Expanding the biotechnology potential of lactobacilli through comparative genomics of 213 strains and associated genera.</title>
        <authorList>
            <person name="Sun Z."/>
            <person name="Harris H.M."/>
            <person name="McCann A."/>
            <person name="Guo C."/>
            <person name="Argimon S."/>
            <person name="Zhang W."/>
            <person name="Yang X."/>
            <person name="Jeffery I.B."/>
            <person name="Cooney J.C."/>
            <person name="Kagawa T.F."/>
            <person name="Liu W."/>
            <person name="Song Y."/>
            <person name="Salvetti E."/>
            <person name="Wrobel A."/>
            <person name="Rasinkangas P."/>
            <person name="Parkhill J."/>
            <person name="Rea M.C."/>
            <person name="O'Sullivan O."/>
            <person name="Ritari J."/>
            <person name="Douillard F.P."/>
            <person name="Paul Ross R."/>
            <person name="Yang R."/>
            <person name="Briner A.E."/>
            <person name="Felis G.E."/>
            <person name="de Vos W.M."/>
            <person name="Barrangou R."/>
            <person name="Klaenhammer T.R."/>
            <person name="Caufield P.W."/>
            <person name="Cui Y."/>
            <person name="Zhang H."/>
            <person name="O'Toole P.W."/>
        </authorList>
    </citation>
    <scope>NUCLEOTIDE SEQUENCE [LARGE SCALE GENOMIC DNA]</scope>
    <source>
        <strain evidence="3 4">DSM 23026</strain>
    </source>
</reference>
<feature type="region of interest" description="Disordered" evidence="1">
    <location>
        <begin position="42"/>
        <end position="86"/>
    </location>
</feature>
<feature type="transmembrane region" description="Helical" evidence="2">
    <location>
        <begin position="6"/>
        <end position="25"/>
    </location>
</feature>
<feature type="compositionally biased region" description="Polar residues" evidence="1">
    <location>
        <begin position="161"/>
        <end position="181"/>
    </location>
</feature>
<accession>A0A0R2N8U4</accession>
<keyword evidence="2" id="KW-0472">Membrane</keyword>
<evidence type="ECO:0000313" key="3">
    <source>
        <dbReference type="EMBL" id="KRO22247.1"/>
    </source>
</evidence>
<evidence type="ECO:0000313" key="4">
    <source>
        <dbReference type="Proteomes" id="UP000051249"/>
    </source>
</evidence>
<sequence>MKVLKWVLGILVGLAVVVGVFFVGMNAQGIYDKFTGHEKVEHTEHTSASKGYSRTKGRDSKSSSSSSKSSSSEAATGNPPYKENSVTSLDQAKTLLAKKLKVGIGDIHAIDLDKEPLTLDSGGKFFTFFKGPAEPFFVKTDGEVLDGTSNDAKVYMDAYKSSGSKEASDQESSSEPSNDDQGTVRKIKDELVSEMKCDSDEVDSIPDSAITAAHDKVGDDIMALYGTLYDQYPDIGGFQSDN</sequence>
<organism evidence="3 4">
    <name type="scientific">Pediococcus argentinicus</name>
    <dbReference type="NCBI Taxonomy" id="480391"/>
    <lineage>
        <taxon>Bacteria</taxon>
        <taxon>Bacillati</taxon>
        <taxon>Bacillota</taxon>
        <taxon>Bacilli</taxon>
        <taxon>Lactobacillales</taxon>
        <taxon>Lactobacillaceae</taxon>
        <taxon>Pediococcus</taxon>
    </lineage>
</organism>
<keyword evidence="4" id="KW-1185">Reference proteome</keyword>
<protein>
    <submittedName>
        <fullName evidence="3">Uncharacterized protein</fullName>
    </submittedName>
</protein>
<dbReference type="AlphaFoldDB" id="A0A0R2N8U4"/>
<evidence type="ECO:0000256" key="2">
    <source>
        <dbReference type="SAM" id="Phobius"/>
    </source>
</evidence>
<comment type="caution">
    <text evidence="3">The sequence shown here is derived from an EMBL/GenBank/DDBJ whole genome shotgun (WGS) entry which is preliminary data.</text>
</comment>
<evidence type="ECO:0000256" key="1">
    <source>
        <dbReference type="SAM" id="MobiDB-lite"/>
    </source>
</evidence>
<keyword evidence="2" id="KW-0812">Transmembrane</keyword>
<dbReference type="Proteomes" id="UP000051249">
    <property type="component" value="Unassembled WGS sequence"/>
</dbReference>
<dbReference type="RefSeq" id="WP_057800362.1">
    <property type="nucleotide sequence ID" value="NZ_BJZZ01000040.1"/>
</dbReference>
<dbReference type="PATRIC" id="fig|480391.4.peg.1194"/>
<feature type="region of interest" description="Disordered" evidence="1">
    <location>
        <begin position="160"/>
        <end position="185"/>
    </location>
</feature>
<keyword evidence="2" id="KW-1133">Transmembrane helix</keyword>
<proteinExistence type="predicted"/>
<feature type="compositionally biased region" description="Low complexity" evidence="1">
    <location>
        <begin position="62"/>
        <end position="72"/>
    </location>
</feature>